<protein>
    <submittedName>
        <fullName evidence="2">3-oxoadipate enol-lactonase</fullName>
    </submittedName>
</protein>
<dbReference type="AlphaFoldDB" id="A0A1H7T3U3"/>
<dbReference type="STRING" id="1855283.SAMN05216382_2651"/>
<organism evidence="2 3">
    <name type="scientific">Sphingomonas palmae</name>
    <dbReference type="NCBI Taxonomy" id="1855283"/>
    <lineage>
        <taxon>Bacteria</taxon>
        <taxon>Pseudomonadati</taxon>
        <taxon>Pseudomonadota</taxon>
        <taxon>Alphaproteobacteria</taxon>
        <taxon>Sphingomonadales</taxon>
        <taxon>Sphingomonadaceae</taxon>
        <taxon>Sphingomonas</taxon>
    </lineage>
</organism>
<dbReference type="EMBL" id="FNZZ01000005">
    <property type="protein sequence ID" value="SEL79159.1"/>
    <property type="molecule type" value="Genomic_DNA"/>
</dbReference>
<evidence type="ECO:0000313" key="2">
    <source>
        <dbReference type="EMBL" id="SEL79159.1"/>
    </source>
</evidence>
<dbReference type="Proteomes" id="UP000199214">
    <property type="component" value="Unassembled WGS sequence"/>
</dbReference>
<evidence type="ECO:0000313" key="3">
    <source>
        <dbReference type="Proteomes" id="UP000199214"/>
    </source>
</evidence>
<gene>
    <name evidence="2" type="ORF">SAMN05216382_2651</name>
</gene>
<accession>A0A1H7T3U3</accession>
<feature type="domain" description="AB hydrolase-1" evidence="1">
    <location>
        <begin position="26"/>
        <end position="251"/>
    </location>
</feature>
<name>A0A1H7T3U3_9SPHN</name>
<evidence type="ECO:0000259" key="1">
    <source>
        <dbReference type="Pfam" id="PF00561"/>
    </source>
</evidence>
<dbReference type="OrthoDB" id="9801400at2"/>
<dbReference type="Gene3D" id="3.40.50.1820">
    <property type="entry name" value="alpha/beta hydrolase"/>
    <property type="match status" value="1"/>
</dbReference>
<reference evidence="3" key="1">
    <citation type="submission" date="2016-10" db="EMBL/GenBank/DDBJ databases">
        <authorList>
            <person name="Varghese N."/>
            <person name="Submissions S."/>
        </authorList>
    </citation>
    <scope>NUCLEOTIDE SEQUENCE [LARGE SCALE GENOMIC DNA]</scope>
    <source>
        <strain evidence="3">JS21-1</strain>
    </source>
</reference>
<dbReference type="PANTHER" id="PTHR43433:SF5">
    <property type="entry name" value="AB HYDROLASE-1 DOMAIN-CONTAINING PROTEIN"/>
    <property type="match status" value="1"/>
</dbReference>
<dbReference type="SUPFAM" id="SSF53474">
    <property type="entry name" value="alpha/beta-Hydrolases"/>
    <property type="match status" value="1"/>
</dbReference>
<dbReference type="PRINTS" id="PR00111">
    <property type="entry name" value="ABHYDROLASE"/>
</dbReference>
<dbReference type="InterPro" id="IPR000073">
    <property type="entry name" value="AB_hydrolase_1"/>
</dbReference>
<dbReference type="PANTHER" id="PTHR43433">
    <property type="entry name" value="HYDROLASE, ALPHA/BETA FOLD FAMILY PROTEIN"/>
    <property type="match status" value="1"/>
</dbReference>
<dbReference type="RefSeq" id="WP_093007074.1">
    <property type="nucleotide sequence ID" value="NZ_FNZZ01000005.1"/>
</dbReference>
<proteinExistence type="predicted"/>
<dbReference type="Pfam" id="PF00561">
    <property type="entry name" value="Abhydrolase_1"/>
    <property type="match status" value="1"/>
</dbReference>
<keyword evidence="3" id="KW-1185">Reference proteome</keyword>
<dbReference type="InterPro" id="IPR050471">
    <property type="entry name" value="AB_hydrolase"/>
</dbReference>
<dbReference type="InterPro" id="IPR029058">
    <property type="entry name" value="AB_hydrolase_fold"/>
</dbReference>
<sequence>MFEEGTAVAADGTKLFYTRHGRGPAHIVLTHSLGMTGEFWRPVLDRLRDDEITVLTWDCRGHGRSDKPAGPYSVEQFADDLNAVLDAAGWPDAVVAGASMGGCVTLAFAIRHSKRVTALGLFDTTATYGATAPADWAERASKAASEGLASLTSFQQTRWFSDDFRAQHPDVVEACVEVFRANDVGAFEDTCRMLGAVDLTSGLSTIHVPTTILVGEEDYATPPAMAEVMHTGIPGSTLEVISGARHLTPIECPEVVASRLLALAQGDVA</sequence>